<dbReference type="Proteomes" id="UP000010319">
    <property type="component" value="Unassembled WGS sequence"/>
</dbReference>
<keyword evidence="2" id="KW-1185">Reference proteome</keyword>
<gene>
    <name evidence="1" type="ORF">yberc0001_14340</name>
</gene>
<reference evidence="1" key="1">
    <citation type="submission" date="2008-12" db="EMBL/GenBank/DDBJ databases">
        <title>Annotation of the Yersinia bercovieri ATCC 43970 genome.</title>
        <authorList>
            <person name="Read T.D."/>
            <person name="Akmal A."/>
            <person name="Bishop-Lilly K."/>
            <person name="Chen P.E."/>
            <person name="Cook C."/>
            <person name="Kiley M.P."/>
            <person name="Lentz S."/>
            <person name="Mateczun A."/>
            <person name="Nagarajan N."/>
            <person name="Nolan N."/>
            <person name="Osborne B.I."/>
            <person name="Pop M."/>
            <person name="Sozhamannan S."/>
            <person name="Stewart A.C."/>
            <person name="Sulakvelidze A."/>
            <person name="Thomason B."/>
            <person name="Willner K."/>
            <person name="Zwick M.E."/>
        </authorList>
    </citation>
    <scope>NUCLEOTIDE SEQUENCE [LARGE SCALE GENOMIC DNA]</scope>
    <source>
        <strain evidence="1">ATCC 43970</strain>
    </source>
</reference>
<proteinExistence type="predicted"/>
<protein>
    <submittedName>
        <fullName evidence="1">Phosphate regulon sensor protein</fullName>
    </submittedName>
</protein>
<comment type="caution">
    <text evidence="1">The sequence shown here is derived from an EMBL/GenBank/DDBJ whole genome shotgun (WGS) entry which is preliminary data.</text>
</comment>
<organism evidence="1 2">
    <name type="scientific">Yersinia bercovieri ATCC 43970</name>
    <dbReference type="NCBI Taxonomy" id="349968"/>
    <lineage>
        <taxon>Bacteria</taxon>
        <taxon>Pseudomonadati</taxon>
        <taxon>Pseudomonadota</taxon>
        <taxon>Gammaproteobacteria</taxon>
        <taxon>Enterobacterales</taxon>
        <taxon>Yersiniaceae</taxon>
        <taxon>Yersinia</taxon>
    </lineage>
</organism>
<name>A0ABM9Y1K3_YERBE</name>
<sequence>MSHHDARLDVMSEIGLGTRFIFTLPNRLIVPAVLAENAVKS</sequence>
<evidence type="ECO:0000313" key="1">
    <source>
        <dbReference type="EMBL" id="EEQ07520.1"/>
    </source>
</evidence>
<dbReference type="EMBL" id="AALC02000011">
    <property type="protein sequence ID" value="EEQ07520.1"/>
    <property type="molecule type" value="Genomic_DNA"/>
</dbReference>
<accession>A0ABM9Y1K3</accession>
<evidence type="ECO:0000313" key="2">
    <source>
        <dbReference type="Proteomes" id="UP000010319"/>
    </source>
</evidence>